<evidence type="ECO:0000256" key="3">
    <source>
        <dbReference type="ARBA" id="ARBA00023125"/>
    </source>
</evidence>
<comment type="subcellular location">
    <subcellularLocation>
        <location evidence="1">Nucleus</location>
    </subcellularLocation>
</comment>
<evidence type="ECO:0000313" key="8">
    <source>
        <dbReference type="Proteomes" id="UP000489600"/>
    </source>
</evidence>
<evidence type="ECO:0000256" key="4">
    <source>
        <dbReference type="ARBA" id="ARBA00023163"/>
    </source>
</evidence>
<dbReference type="PROSITE" id="PS50863">
    <property type="entry name" value="B3"/>
    <property type="match status" value="1"/>
</dbReference>
<feature type="domain" description="TF-B3" evidence="6">
    <location>
        <begin position="78"/>
        <end position="139"/>
    </location>
</feature>
<dbReference type="EMBL" id="CABITT030000006">
    <property type="protein sequence ID" value="VVB07467.1"/>
    <property type="molecule type" value="Genomic_DNA"/>
</dbReference>
<organism evidence="7 8">
    <name type="scientific">Arabis nemorensis</name>
    <dbReference type="NCBI Taxonomy" id="586526"/>
    <lineage>
        <taxon>Eukaryota</taxon>
        <taxon>Viridiplantae</taxon>
        <taxon>Streptophyta</taxon>
        <taxon>Embryophyta</taxon>
        <taxon>Tracheophyta</taxon>
        <taxon>Spermatophyta</taxon>
        <taxon>Magnoliopsida</taxon>
        <taxon>eudicotyledons</taxon>
        <taxon>Gunneridae</taxon>
        <taxon>Pentapetalae</taxon>
        <taxon>rosids</taxon>
        <taxon>malvids</taxon>
        <taxon>Brassicales</taxon>
        <taxon>Brassicaceae</taxon>
        <taxon>Arabideae</taxon>
        <taxon>Arabis</taxon>
    </lineage>
</organism>
<dbReference type="Proteomes" id="UP000489600">
    <property type="component" value="Unassembled WGS sequence"/>
</dbReference>
<dbReference type="SUPFAM" id="SSF101936">
    <property type="entry name" value="DNA-binding pseudobarrel domain"/>
    <property type="match status" value="1"/>
</dbReference>
<proteinExistence type="predicted"/>
<reference evidence="7" key="1">
    <citation type="submission" date="2019-07" db="EMBL/GenBank/DDBJ databases">
        <authorList>
            <person name="Dittberner H."/>
        </authorList>
    </citation>
    <scope>NUCLEOTIDE SEQUENCE [LARGE SCALE GENOMIC DNA]</scope>
</reference>
<dbReference type="GO" id="GO:0003677">
    <property type="term" value="F:DNA binding"/>
    <property type="evidence" value="ECO:0007669"/>
    <property type="project" value="UniProtKB-KW"/>
</dbReference>
<accession>A0A565C1J9</accession>
<dbReference type="InterPro" id="IPR003340">
    <property type="entry name" value="B3_DNA-bd"/>
</dbReference>
<keyword evidence="3" id="KW-0238">DNA-binding</keyword>
<keyword evidence="2" id="KW-0805">Transcription regulation</keyword>
<evidence type="ECO:0000256" key="5">
    <source>
        <dbReference type="ARBA" id="ARBA00023242"/>
    </source>
</evidence>
<evidence type="ECO:0000256" key="1">
    <source>
        <dbReference type="ARBA" id="ARBA00004123"/>
    </source>
</evidence>
<keyword evidence="4" id="KW-0804">Transcription</keyword>
<keyword evidence="5" id="KW-0539">Nucleus</keyword>
<evidence type="ECO:0000256" key="2">
    <source>
        <dbReference type="ARBA" id="ARBA00023015"/>
    </source>
</evidence>
<name>A0A565C1J9_9BRAS</name>
<evidence type="ECO:0000259" key="6">
    <source>
        <dbReference type="PROSITE" id="PS50863"/>
    </source>
</evidence>
<dbReference type="OrthoDB" id="1113982at2759"/>
<dbReference type="InterPro" id="IPR005508">
    <property type="entry name" value="At2g31720-like"/>
</dbReference>
<dbReference type="AlphaFoldDB" id="A0A565C1J9"/>
<dbReference type="CDD" id="cd10017">
    <property type="entry name" value="B3_DNA"/>
    <property type="match status" value="1"/>
</dbReference>
<comment type="caution">
    <text evidence="7">The sequence shown here is derived from an EMBL/GenBank/DDBJ whole genome shotgun (WGS) entry which is preliminary data.</text>
</comment>
<dbReference type="PANTHER" id="PTHR31541:SF61">
    <property type="entry name" value="TF-B3 DOMAIN-CONTAINING PROTEIN"/>
    <property type="match status" value="1"/>
</dbReference>
<keyword evidence="8" id="KW-1185">Reference proteome</keyword>
<sequence length="139" mass="16401">MARERETPEWLVNLMREENGFDAKLIFEKELTESDVAKHQGRLLIPLNMIVDREFLNEEELNIIEQHYNGTHVEGVGVTLVDSEGQQWDLNLRRWSMKNIVYYVLVSGWNNVVVDKRLRSGQTIRLWSFHTPHGLYFAM</sequence>
<evidence type="ECO:0000313" key="7">
    <source>
        <dbReference type="EMBL" id="VVB07467.1"/>
    </source>
</evidence>
<dbReference type="Gene3D" id="2.40.330.10">
    <property type="entry name" value="DNA-binding pseudobarrel domain"/>
    <property type="match status" value="1"/>
</dbReference>
<dbReference type="InterPro" id="IPR015300">
    <property type="entry name" value="DNA-bd_pseudobarrel_sf"/>
</dbReference>
<dbReference type="Pfam" id="PF03754">
    <property type="entry name" value="At2g31720-like"/>
    <property type="match status" value="1"/>
</dbReference>
<protein>
    <recommendedName>
        <fullName evidence="6">TF-B3 domain-containing protein</fullName>
    </recommendedName>
</protein>
<dbReference type="PANTHER" id="PTHR31541">
    <property type="entry name" value="B3 DOMAIN PLANT PROTEIN-RELATED"/>
    <property type="match status" value="1"/>
</dbReference>
<dbReference type="GO" id="GO:0005634">
    <property type="term" value="C:nucleus"/>
    <property type="evidence" value="ECO:0007669"/>
    <property type="project" value="UniProtKB-SubCell"/>
</dbReference>
<gene>
    <name evidence="7" type="ORF">ANE_LOCUS17911</name>
</gene>